<feature type="region of interest" description="Disordered" evidence="1">
    <location>
        <begin position="82"/>
        <end position="104"/>
    </location>
</feature>
<proteinExistence type="predicted"/>
<dbReference type="Proteomes" id="UP001597092">
    <property type="component" value="Unassembled WGS sequence"/>
</dbReference>
<keyword evidence="3" id="KW-1185">Reference proteome</keyword>
<evidence type="ECO:0000313" key="2">
    <source>
        <dbReference type="EMBL" id="MFD1687593.1"/>
    </source>
</evidence>
<organism evidence="2 3">
    <name type="scientific">Halobellus litoreus</name>
    <dbReference type="NCBI Taxonomy" id="755310"/>
    <lineage>
        <taxon>Archaea</taxon>
        <taxon>Methanobacteriati</taxon>
        <taxon>Methanobacteriota</taxon>
        <taxon>Stenosarchaea group</taxon>
        <taxon>Halobacteria</taxon>
        <taxon>Halobacteriales</taxon>
        <taxon>Haloferacaceae</taxon>
        <taxon>Halobellus</taxon>
    </lineage>
</organism>
<reference evidence="2 3" key="1">
    <citation type="journal article" date="2019" name="Int. J. Syst. Evol. Microbiol.">
        <title>The Global Catalogue of Microorganisms (GCM) 10K type strain sequencing project: providing services to taxonomists for standard genome sequencing and annotation.</title>
        <authorList>
            <consortium name="The Broad Institute Genomics Platform"/>
            <consortium name="The Broad Institute Genome Sequencing Center for Infectious Disease"/>
            <person name="Wu L."/>
            <person name="Ma J."/>
        </authorList>
    </citation>
    <scope>NUCLEOTIDE SEQUENCE [LARGE SCALE GENOMIC DNA]</scope>
    <source>
        <strain evidence="2 3">CGMCC 1.10387</strain>
    </source>
</reference>
<name>A0ABD6DZZ1_9EURY</name>
<dbReference type="RefSeq" id="WP_256309348.1">
    <property type="nucleotide sequence ID" value="NZ_JANHAW010000008.1"/>
</dbReference>
<dbReference type="EMBL" id="JBHUDP010000017">
    <property type="protein sequence ID" value="MFD1687593.1"/>
    <property type="molecule type" value="Genomic_DNA"/>
</dbReference>
<accession>A0ABD6DZZ1</accession>
<sequence length="190" mass="20661">MGDLRERYVGVEAVLGEVVVAREITGRLHRPKGEAEPWCSSTGDVEYVETEIALSYGATLCKQCYRPALAHLARMDASPVEDRLAEHDTPAEVETDVSHLDPPRSAREKVDALTAEVLVASGGADVYHAPTASGNAVCGRAVDDVRRRRVDQTPPRARPCKRCFTADVVGRYTGREAPEHAVVEATAARR</sequence>
<dbReference type="AlphaFoldDB" id="A0ABD6DZZ1"/>
<protein>
    <submittedName>
        <fullName evidence="2">Uncharacterized protein</fullName>
    </submittedName>
</protein>
<gene>
    <name evidence="2" type="ORF">ACFSAS_18585</name>
</gene>
<evidence type="ECO:0000313" key="3">
    <source>
        <dbReference type="Proteomes" id="UP001597092"/>
    </source>
</evidence>
<evidence type="ECO:0000256" key="1">
    <source>
        <dbReference type="SAM" id="MobiDB-lite"/>
    </source>
</evidence>
<comment type="caution">
    <text evidence="2">The sequence shown here is derived from an EMBL/GenBank/DDBJ whole genome shotgun (WGS) entry which is preliminary data.</text>
</comment>